<proteinExistence type="predicted"/>
<keyword evidence="1" id="KW-0812">Transmembrane</keyword>
<dbReference type="Proteomes" id="UP000295680">
    <property type="component" value="Unassembled WGS sequence"/>
</dbReference>
<organism evidence="2 3">
    <name type="scientific">Actinocrispum wychmicini</name>
    <dbReference type="NCBI Taxonomy" id="1213861"/>
    <lineage>
        <taxon>Bacteria</taxon>
        <taxon>Bacillati</taxon>
        <taxon>Actinomycetota</taxon>
        <taxon>Actinomycetes</taxon>
        <taxon>Pseudonocardiales</taxon>
        <taxon>Pseudonocardiaceae</taxon>
        <taxon>Actinocrispum</taxon>
    </lineage>
</organism>
<keyword evidence="1" id="KW-0472">Membrane</keyword>
<sequence>MQINCSAGLLAKAAVLLVLIGMVLGMLITQ</sequence>
<keyword evidence="1" id="KW-1133">Transmembrane helix</keyword>
<dbReference type="EMBL" id="SLWS01000003">
    <property type="protein sequence ID" value="TCO60448.1"/>
    <property type="molecule type" value="Genomic_DNA"/>
</dbReference>
<dbReference type="AlphaFoldDB" id="A0A4R2JT57"/>
<evidence type="ECO:0000313" key="2">
    <source>
        <dbReference type="EMBL" id="TCO60448.1"/>
    </source>
</evidence>
<comment type="caution">
    <text evidence="2">The sequence shown here is derived from an EMBL/GenBank/DDBJ whole genome shotgun (WGS) entry which is preliminary data.</text>
</comment>
<gene>
    <name evidence="2" type="ORF">EV192_10323</name>
</gene>
<evidence type="ECO:0000313" key="3">
    <source>
        <dbReference type="Proteomes" id="UP000295680"/>
    </source>
</evidence>
<protein>
    <submittedName>
        <fullName evidence="2">Uncharacterized protein</fullName>
    </submittedName>
</protein>
<feature type="transmembrane region" description="Helical" evidence="1">
    <location>
        <begin position="7"/>
        <end position="28"/>
    </location>
</feature>
<name>A0A4R2JT57_9PSEU</name>
<accession>A0A4R2JT57</accession>
<keyword evidence="3" id="KW-1185">Reference proteome</keyword>
<evidence type="ECO:0000256" key="1">
    <source>
        <dbReference type="SAM" id="Phobius"/>
    </source>
</evidence>
<reference evidence="2 3" key="1">
    <citation type="submission" date="2019-03" db="EMBL/GenBank/DDBJ databases">
        <title>Genomic Encyclopedia of Type Strains, Phase IV (KMG-IV): sequencing the most valuable type-strain genomes for metagenomic binning, comparative biology and taxonomic classification.</title>
        <authorList>
            <person name="Goeker M."/>
        </authorList>
    </citation>
    <scope>NUCLEOTIDE SEQUENCE [LARGE SCALE GENOMIC DNA]</scope>
    <source>
        <strain evidence="2 3">DSM 45934</strain>
    </source>
</reference>